<proteinExistence type="predicted"/>
<dbReference type="RefSeq" id="WP_036101420.1">
    <property type="nucleotide sequence ID" value="NZ_AODL01000025.1"/>
</dbReference>
<comment type="caution">
    <text evidence="2">The sequence shown here is derived from an EMBL/GenBank/DDBJ whole genome shotgun (WGS) entry which is preliminary data.</text>
</comment>
<name>W7D2W3_9LIST</name>
<keyword evidence="3" id="KW-1185">Reference proteome</keyword>
<dbReference type="PANTHER" id="PTHR30595:SF6">
    <property type="entry name" value="SCHLAFEN ALBA-2 DOMAIN-CONTAINING PROTEIN"/>
    <property type="match status" value="1"/>
</dbReference>
<feature type="domain" description="Schlafen AlbA-2" evidence="1">
    <location>
        <begin position="19"/>
        <end position="140"/>
    </location>
</feature>
<dbReference type="Pfam" id="PF13749">
    <property type="entry name" value="HATPase_c_4"/>
    <property type="match status" value="1"/>
</dbReference>
<dbReference type="InterPro" id="IPR038461">
    <property type="entry name" value="Schlafen_AlbA_2_dom_sf"/>
</dbReference>
<dbReference type="InterPro" id="IPR038475">
    <property type="entry name" value="RecG_C_sf"/>
</dbReference>
<sequence length="482" mass="55014">MKTNYLENIIRQKISSQDEDNVTEFKVDNTNPEFIGEYISALSNSAALKNVSQAFLIWGVENGTKEIVGTNFYPASVKKGNEELESWLAHSLSPRVSFEFHEIELEGKRVVTLLIDKAAYQPIKFKGEEYIRIGSYKKKLKDYPEKEKRLWSMFSNNPFEYQVAKVINNKEEIFSLLDYESYYRLLGQTVPENKNLIIENFISDKLVKNEGNWEITNLGAMLFANQLVDFEKLSRKATRVIIYKGKGKTAPQHEQLGCKGYASGFEGLIQYVNNQLPVNEVIGVALRKNARMYPELAVRELIVNALIHQDFAITGTGPTIEIFENRMEITNPGIPLIQVDRFLDSPPRSRNEVLASLMRRMGICEERGSGIDKVVAGTEEYQLPAPLIRLYEEHLKVTLFAHKSLNDMTSEEKVQATYMHACLKYVEQDALSNQTLRERFGLSDAKNSVASRIIKEAVVDGKIKAIDPNTSTRYMKYIPHWA</sequence>
<dbReference type="PATRIC" id="fig|1265816.5.peg.2600"/>
<dbReference type="OrthoDB" id="9807907at2"/>
<dbReference type="AlphaFoldDB" id="W7D2W3"/>
<dbReference type="EMBL" id="AODL01000025">
    <property type="protein sequence ID" value="EUJ43280.1"/>
    <property type="molecule type" value="Genomic_DNA"/>
</dbReference>
<dbReference type="Proteomes" id="UP000019248">
    <property type="component" value="Unassembled WGS sequence"/>
</dbReference>
<organism evidence="2 3">
    <name type="scientific">Listeria riparia FSL S10-1204</name>
    <dbReference type="NCBI Taxonomy" id="1265816"/>
    <lineage>
        <taxon>Bacteria</taxon>
        <taxon>Bacillati</taxon>
        <taxon>Bacillota</taxon>
        <taxon>Bacilli</taxon>
        <taxon>Bacillales</taxon>
        <taxon>Listeriaceae</taxon>
        <taxon>Listeria</taxon>
    </lineage>
</organism>
<dbReference type="Gene3D" id="3.30.950.30">
    <property type="entry name" value="Schlafen, AAA domain"/>
    <property type="match status" value="1"/>
</dbReference>
<evidence type="ECO:0000313" key="3">
    <source>
        <dbReference type="Proteomes" id="UP000019248"/>
    </source>
</evidence>
<reference evidence="2 3" key="1">
    <citation type="journal article" date="2014" name="Int. J. Syst. Evol. Microbiol.">
        <title>Listeria floridensis sp. nov., Listeria aquatica sp. nov., Listeria cornellensis sp. nov., Listeria riparia sp. nov. and Listeria grandensis sp. nov., from agricultural and natural environments.</title>
        <authorList>
            <person name="den Bakker H.C."/>
            <person name="Warchocki S."/>
            <person name="Wright E.M."/>
            <person name="Allred A.F."/>
            <person name="Ahlstrom C."/>
            <person name="Manuel C.S."/>
            <person name="Stasiewicz M.J."/>
            <person name="Burrell A."/>
            <person name="Roof S."/>
            <person name="Strawn L."/>
            <person name="Fortes E.D."/>
            <person name="Nightingale K.K."/>
            <person name="Kephart D."/>
            <person name="Wiedmann M."/>
        </authorList>
    </citation>
    <scope>NUCLEOTIDE SEQUENCE [LARGE SCALE GENOMIC DNA]</scope>
    <source>
        <strain evidence="2 3">FSL S10-1204</strain>
    </source>
</reference>
<protein>
    <submittedName>
        <fullName evidence="2">Putative transcriptional regulator</fullName>
    </submittedName>
</protein>
<dbReference type="PANTHER" id="PTHR30595">
    <property type="entry name" value="GLPR-RELATED TRANSCRIPTIONAL REPRESSOR"/>
    <property type="match status" value="1"/>
</dbReference>
<dbReference type="Pfam" id="PF04326">
    <property type="entry name" value="SLFN_AlbA_2"/>
    <property type="match status" value="1"/>
</dbReference>
<evidence type="ECO:0000259" key="1">
    <source>
        <dbReference type="Pfam" id="PF04326"/>
    </source>
</evidence>
<dbReference type="Gene3D" id="3.30.565.60">
    <property type="match status" value="1"/>
</dbReference>
<accession>W7D2W3</accession>
<dbReference type="InterPro" id="IPR007421">
    <property type="entry name" value="Schlafen_AlbA_2_dom"/>
</dbReference>
<gene>
    <name evidence="2" type="ORF">PRIP_13169</name>
</gene>
<evidence type="ECO:0000313" key="2">
    <source>
        <dbReference type="EMBL" id="EUJ43280.1"/>
    </source>
</evidence>